<feature type="domain" description="Protein kinase" evidence="12">
    <location>
        <begin position="64"/>
        <end position="234"/>
    </location>
</feature>
<dbReference type="PROSITE" id="PS00108">
    <property type="entry name" value="PROTEIN_KINASE_ST"/>
    <property type="match status" value="1"/>
</dbReference>
<evidence type="ECO:0000256" key="6">
    <source>
        <dbReference type="ARBA" id="ARBA00022777"/>
    </source>
</evidence>
<evidence type="ECO:0000256" key="9">
    <source>
        <dbReference type="ARBA" id="ARBA00048679"/>
    </source>
</evidence>
<dbReference type="Gene3D" id="1.10.510.10">
    <property type="entry name" value="Transferase(Phosphotransferase) domain 1"/>
    <property type="match status" value="1"/>
</dbReference>
<evidence type="ECO:0000313" key="13">
    <source>
        <dbReference type="Proteomes" id="UP000515154"/>
    </source>
</evidence>
<accession>A0A7E6EMV0</accession>
<organism evidence="13 14">
    <name type="scientific">Octopus sinensis</name>
    <name type="common">East Asian common octopus</name>
    <dbReference type="NCBI Taxonomy" id="2607531"/>
    <lineage>
        <taxon>Eukaryota</taxon>
        <taxon>Metazoa</taxon>
        <taxon>Spiralia</taxon>
        <taxon>Lophotrochozoa</taxon>
        <taxon>Mollusca</taxon>
        <taxon>Cephalopoda</taxon>
        <taxon>Coleoidea</taxon>
        <taxon>Octopodiformes</taxon>
        <taxon>Octopoda</taxon>
        <taxon>Incirrata</taxon>
        <taxon>Octopodidae</taxon>
        <taxon>Octopus</taxon>
    </lineage>
</organism>
<comment type="similarity">
    <text evidence="11">Belongs to the protein kinase superfamily.</text>
</comment>
<dbReference type="GO" id="GO:0035329">
    <property type="term" value="P:hippo signaling"/>
    <property type="evidence" value="ECO:0007669"/>
    <property type="project" value="TreeGrafter"/>
</dbReference>
<keyword evidence="5 10" id="KW-0547">Nucleotide-binding</keyword>
<evidence type="ECO:0000313" key="14">
    <source>
        <dbReference type="RefSeq" id="XP_036356137.1"/>
    </source>
</evidence>
<dbReference type="SUPFAM" id="SSF56112">
    <property type="entry name" value="Protein kinase-like (PK-like)"/>
    <property type="match status" value="1"/>
</dbReference>
<keyword evidence="7 10" id="KW-0067">ATP-binding</keyword>
<dbReference type="GO" id="GO:0007010">
    <property type="term" value="P:cytoskeleton organization"/>
    <property type="evidence" value="ECO:0007669"/>
    <property type="project" value="UniProtKB-ARBA"/>
</dbReference>
<keyword evidence="6" id="KW-0418">Kinase</keyword>
<protein>
    <recommendedName>
        <fullName evidence="1">non-specific serine/threonine protein kinase</fullName>
        <ecNumber evidence="1">2.7.11.1</ecNumber>
    </recommendedName>
</protein>
<dbReference type="GO" id="GO:0046620">
    <property type="term" value="P:regulation of organ growth"/>
    <property type="evidence" value="ECO:0007669"/>
    <property type="project" value="TreeGrafter"/>
</dbReference>
<dbReference type="FunFam" id="1.10.510.10:FF:000024">
    <property type="entry name" value="Probable serine/threonine-protein kinase cot-1"/>
    <property type="match status" value="1"/>
</dbReference>
<dbReference type="EC" id="2.7.11.1" evidence="1"/>
<dbReference type="GO" id="GO:0000082">
    <property type="term" value="P:G1/S transition of mitotic cell cycle"/>
    <property type="evidence" value="ECO:0007669"/>
    <property type="project" value="TreeGrafter"/>
</dbReference>
<comment type="catalytic activity">
    <reaction evidence="8">
        <text>L-threonyl-[protein] + ATP = O-phospho-L-threonyl-[protein] + ADP + H(+)</text>
        <dbReference type="Rhea" id="RHEA:46608"/>
        <dbReference type="Rhea" id="RHEA-COMP:11060"/>
        <dbReference type="Rhea" id="RHEA-COMP:11605"/>
        <dbReference type="ChEBI" id="CHEBI:15378"/>
        <dbReference type="ChEBI" id="CHEBI:30013"/>
        <dbReference type="ChEBI" id="CHEBI:30616"/>
        <dbReference type="ChEBI" id="CHEBI:61977"/>
        <dbReference type="ChEBI" id="CHEBI:456216"/>
        <dbReference type="EC" id="2.7.11.1"/>
    </reaction>
</comment>
<keyword evidence="4" id="KW-0808">Transferase</keyword>
<dbReference type="AlphaFoldDB" id="A0A7E6EMV0"/>
<dbReference type="FunFam" id="3.30.200.20:FF:000192">
    <property type="entry name" value="Serine/threonine-protein kinase cot-1"/>
    <property type="match status" value="1"/>
</dbReference>
<gene>
    <name evidence="14" type="primary">LOC115232099</name>
</gene>
<evidence type="ECO:0000256" key="5">
    <source>
        <dbReference type="ARBA" id="ARBA00022741"/>
    </source>
</evidence>
<dbReference type="PANTHER" id="PTHR24356:SF418">
    <property type="entry name" value="SERINE_THREONINE-PROTEIN KINASE WARTS"/>
    <property type="match status" value="1"/>
</dbReference>
<keyword evidence="2 11" id="KW-0723">Serine/threonine-protein kinase</keyword>
<sequence>MIKCARQKNERRRRLEAHMNKTGYSQEKKKMIMNLFQEMESNFVRLWVDVANLFQKSKMTISMFEFVFMLGNGGYGNVFLVRKKDTRNIYAMKIISKKKTLTKKQIRNIKAERDILSEADSVWIVKLYYSFQDKKSLYFILEYLPGGDLMTLLIQKGVFSEHWARFYISELVVAIEYVHSLKFCHRDIKPDNILISADGHIKLCDFGLSTGGQPGEDKQNHTEGTFKSHFRKKI</sequence>
<dbReference type="SMART" id="SM00220">
    <property type="entry name" value="S_TKc"/>
    <property type="match status" value="1"/>
</dbReference>
<evidence type="ECO:0000256" key="1">
    <source>
        <dbReference type="ARBA" id="ARBA00012513"/>
    </source>
</evidence>
<dbReference type="InterPro" id="IPR000719">
    <property type="entry name" value="Prot_kinase_dom"/>
</dbReference>
<evidence type="ECO:0000256" key="7">
    <source>
        <dbReference type="ARBA" id="ARBA00022840"/>
    </source>
</evidence>
<dbReference type="PROSITE" id="PS00107">
    <property type="entry name" value="PROTEIN_KINASE_ATP"/>
    <property type="match status" value="1"/>
</dbReference>
<dbReference type="InterPro" id="IPR008271">
    <property type="entry name" value="Ser/Thr_kinase_AS"/>
</dbReference>
<evidence type="ECO:0000259" key="12">
    <source>
        <dbReference type="PROSITE" id="PS50011"/>
    </source>
</evidence>
<feature type="binding site" evidence="10">
    <location>
        <position position="93"/>
    </location>
    <ligand>
        <name>ATP</name>
        <dbReference type="ChEBI" id="CHEBI:30616"/>
    </ligand>
</feature>
<dbReference type="RefSeq" id="XP_036356137.1">
    <property type="nucleotide sequence ID" value="XM_036500244.1"/>
</dbReference>
<evidence type="ECO:0000256" key="2">
    <source>
        <dbReference type="ARBA" id="ARBA00022527"/>
    </source>
</evidence>
<evidence type="ECO:0000256" key="8">
    <source>
        <dbReference type="ARBA" id="ARBA00047899"/>
    </source>
</evidence>
<dbReference type="InterPro" id="IPR050236">
    <property type="entry name" value="Ser_Thr_kinase_AGC"/>
</dbReference>
<dbReference type="PROSITE" id="PS50011">
    <property type="entry name" value="PROTEIN_KINASE_DOM"/>
    <property type="match status" value="1"/>
</dbReference>
<name>A0A7E6EMV0_9MOLL</name>
<dbReference type="InterPro" id="IPR011009">
    <property type="entry name" value="Kinase-like_dom_sf"/>
</dbReference>
<dbReference type="GO" id="GO:0005524">
    <property type="term" value="F:ATP binding"/>
    <property type="evidence" value="ECO:0007669"/>
    <property type="project" value="UniProtKB-UniRule"/>
</dbReference>
<evidence type="ECO:0000256" key="3">
    <source>
        <dbReference type="ARBA" id="ARBA00022553"/>
    </source>
</evidence>
<dbReference type="InterPro" id="IPR017441">
    <property type="entry name" value="Protein_kinase_ATP_BS"/>
</dbReference>
<reference evidence="14" key="1">
    <citation type="submission" date="2025-08" db="UniProtKB">
        <authorList>
            <consortium name="RefSeq"/>
        </authorList>
    </citation>
    <scope>IDENTIFICATION</scope>
</reference>
<dbReference type="KEGG" id="osn:115232099"/>
<evidence type="ECO:0000256" key="11">
    <source>
        <dbReference type="RuleBase" id="RU000304"/>
    </source>
</evidence>
<dbReference type="Proteomes" id="UP000515154">
    <property type="component" value="Unplaced"/>
</dbReference>
<dbReference type="GO" id="GO:0004674">
    <property type="term" value="F:protein serine/threonine kinase activity"/>
    <property type="evidence" value="ECO:0007669"/>
    <property type="project" value="UniProtKB-KW"/>
</dbReference>
<dbReference type="Pfam" id="PF00069">
    <property type="entry name" value="Pkinase"/>
    <property type="match status" value="1"/>
</dbReference>
<keyword evidence="3" id="KW-0597">Phosphoprotein</keyword>
<keyword evidence="13" id="KW-1185">Reference proteome</keyword>
<dbReference type="Gene3D" id="3.30.200.20">
    <property type="entry name" value="Phosphorylase Kinase, domain 1"/>
    <property type="match status" value="1"/>
</dbReference>
<proteinExistence type="inferred from homology"/>
<evidence type="ECO:0000256" key="4">
    <source>
        <dbReference type="ARBA" id="ARBA00022679"/>
    </source>
</evidence>
<dbReference type="PANTHER" id="PTHR24356">
    <property type="entry name" value="SERINE/THREONINE-PROTEIN KINASE"/>
    <property type="match status" value="1"/>
</dbReference>
<dbReference type="GO" id="GO:0043065">
    <property type="term" value="P:positive regulation of apoptotic process"/>
    <property type="evidence" value="ECO:0007669"/>
    <property type="project" value="TreeGrafter"/>
</dbReference>
<comment type="catalytic activity">
    <reaction evidence="9">
        <text>L-seryl-[protein] + ATP = O-phospho-L-seryl-[protein] + ADP + H(+)</text>
        <dbReference type="Rhea" id="RHEA:17989"/>
        <dbReference type="Rhea" id="RHEA-COMP:9863"/>
        <dbReference type="Rhea" id="RHEA-COMP:11604"/>
        <dbReference type="ChEBI" id="CHEBI:15378"/>
        <dbReference type="ChEBI" id="CHEBI:29999"/>
        <dbReference type="ChEBI" id="CHEBI:30616"/>
        <dbReference type="ChEBI" id="CHEBI:83421"/>
        <dbReference type="ChEBI" id="CHEBI:456216"/>
        <dbReference type="EC" id="2.7.11.1"/>
    </reaction>
</comment>
<evidence type="ECO:0000256" key="10">
    <source>
        <dbReference type="PROSITE-ProRule" id="PRU10141"/>
    </source>
</evidence>